<dbReference type="GO" id="GO:0015288">
    <property type="term" value="F:porin activity"/>
    <property type="evidence" value="ECO:0007669"/>
    <property type="project" value="InterPro"/>
</dbReference>
<dbReference type="EMBL" id="AM889285">
    <property type="protein sequence ID" value="CAP54713.1"/>
    <property type="molecule type" value="Genomic_DNA"/>
</dbReference>
<comment type="similarity">
    <text evidence="1 2">Belongs to the OprB family.</text>
</comment>
<evidence type="ECO:0000313" key="4">
    <source>
        <dbReference type="Proteomes" id="UP000001176"/>
    </source>
</evidence>
<gene>
    <name evidence="3" type="ordered locus">GDI0770</name>
</gene>
<evidence type="ECO:0000256" key="1">
    <source>
        <dbReference type="ARBA" id="ARBA00008769"/>
    </source>
</evidence>
<proteinExistence type="inferred from homology"/>
<dbReference type="PANTHER" id="PTHR37944">
    <property type="entry name" value="PORIN B"/>
    <property type="match status" value="1"/>
</dbReference>
<dbReference type="GO" id="GO:0016020">
    <property type="term" value="C:membrane"/>
    <property type="evidence" value="ECO:0007669"/>
    <property type="project" value="InterPro"/>
</dbReference>
<reference evidence="3 4" key="1">
    <citation type="journal article" date="2009" name="BMC Genomics">
        <title>Complete genome sequence of the sugarcane nitrogen-fixing endophyte Gluconacetobacter diazotrophicus Pal5.</title>
        <authorList>
            <person name="Bertalan M."/>
            <person name="Albano R."/>
            <person name="Padua V."/>
            <person name="Rouws L."/>
            <person name="Rojas C."/>
            <person name="Hemerly A."/>
            <person name="Teixeira K."/>
            <person name="Schwab S."/>
            <person name="Araujo J."/>
            <person name="Oliveira A."/>
            <person name="Franca L."/>
            <person name="Magalhaes V."/>
            <person name="Alqueres S."/>
            <person name="Cardoso A."/>
            <person name="Almeida W."/>
            <person name="Loureiro M.M."/>
            <person name="Nogueira E."/>
            <person name="Cidade D."/>
            <person name="Oliveira D."/>
            <person name="Simao T."/>
            <person name="Macedo J."/>
            <person name="Valadao A."/>
            <person name="Dreschsel M."/>
            <person name="Freitas F."/>
            <person name="Vidal M."/>
            <person name="Guedes H."/>
            <person name="Rodrigues E."/>
            <person name="Meneses C."/>
            <person name="Brioso P."/>
            <person name="Pozzer L."/>
            <person name="Figueiredo D."/>
            <person name="Montano H."/>
            <person name="Junior J."/>
            <person name="Filho G."/>
            <person name="Flores V."/>
            <person name="Ferreira B."/>
            <person name="Branco A."/>
            <person name="Gonzalez P."/>
            <person name="Guillobel H."/>
            <person name="Lemos M."/>
            <person name="Seibel L."/>
            <person name="Macedo J."/>
            <person name="Alves-Ferreira M."/>
            <person name="Sachetto-Martins G."/>
            <person name="Coelho A."/>
            <person name="Santos E."/>
            <person name="Amaral G."/>
            <person name="Neves A."/>
            <person name="Pacheco A.B."/>
            <person name="Carvalho D."/>
            <person name="Lery L."/>
            <person name="Bisch P."/>
            <person name="Rossle S.C."/>
            <person name="Urmenyi T."/>
            <person name="Kruger W.V."/>
            <person name="Martins O."/>
            <person name="Baldani J.I."/>
            <person name="Ferreira P.C."/>
        </authorList>
    </citation>
    <scope>NUCLEOTIDE SEQUENCE [LARGE SCALE GENOMIC DNA]</scope>
    <source>
        <strain evidence="4">ATCC 49037 / DSM 5601 / CCUG 37298 / CIP 103539 / LMG 7603 / PAl5</strain>
    </source>
</reference>
<evidence type="ECO:0000313" key="3">
    <source>
        <dbReference type="EMBL" id="CAP54713.1"/>
    </source>
</evidence>
<dbReference type="Proteomes" id="UP000001176">
    <property type="component" value="Chromosome"/>
</dbReference>
<dbReference type="Pfam" id="PF04966">
    <property type="entry name" value="OprB"/>
    <property type="match status" value="1"/>
</dbReference>
<organism evidence="3 4">
    <name type="scientific">Gluconacetobacter diazotrophicus (strain ATCC 49037 / DSM 5601 / CCUG 37298 / CIP 103539 / LMG 7603 / PAl5)</name>
    <dbReference type="NCBI Taxonomy" id="272568"/>
    <lineage>
        <taxon>Bacteria</taxon>
        <taxon>Pseudomonadati</taxon>
        <taxon>Pseudomonadota</taxon>
        <taxon>Alphaproteobacteria</taxon>
        <taxon>Acetobacterales</taxon>
        <taxon>Acetobacteraceae</taxon>
        <taxon>Gluconacetobacter</taxon>
    </lineage>
</organism>
<evidence type="ECO:0000256" key="2">
    <source>
        <dbReference type="RuleBase" id="RU363072"/>
    </source>
</evidence>
<accession>A9HAM5</accession>
<dbReference type="Gene3D" id="2.40.160.180">
    <property type="entry name" value="Carbohydrate-selective porin OprB"/>
    <property type="match status" value="1"/>
</dbReference>
<keyword evidence="4" id="KW-1185">Reference proteome</keyword>
<dbReference type="AlphaFoldDB" id="A9HAM5"/>
<dbReference type="InterPro" id="IPR038673">
    <property type="entry name" value="OprB_sf"/>
</dbReference>
<protein>
    <submittedName>
        <fullName evidence="3">Putative porin B</fullName>
    </submittedName>
</protein>
<dbReference type="KEGG" id="gdi:GDI0770"/>
<dbReference type="InterPro" id="IPR007049">
    <property type="entry name" value="Carb-sel_porin_OprB"/>
</dbReference>
<name>A9HAM5_GLUDA</name>
<dbReference type="GO" id="GO:0008643">
    <property type="term" value="P:carbohydrate transport"/>
    <property type="evidence" value="ECO:0007669"/>
    <property type="project" value="InterPro"/>
</dbReference>
<dbReference type="PANTHER" id="PTHR37944:SF1">
    <property type="entry name" value="PORIN B"/>
    <property type="match status" value="1"/>
</dbReference>
<dbReference type="InterPro" id="IPR052932">
    <property type="entry name" value="OprB_Porin"/>
</dbReference>
<sequence>MPDAGRWNPMIRTVFGAAVVLSISGLMLSDGSARAQSTQSDVVATTRPVVVGGYANRVPARLVPAPAPKQAVPATTSSKQAAAAHVYVPPSLLAGYFPPSYEEWIRGSTMTGDWGGLRTHLEDRGVHIQGHFLEDASGNPVGGKYAGVRYAHEFGLGADINFARLIHHDIGVLHILLTERAGLSLAAGPLGGAVDSVQQIFGSGETVRITRLSLEKQFNRYVSMEAGWINTENDFGQSTMHWGMSIYCQFQTNAICGMPQGLAMNGGYGWYPTAHPGAWLKLYPAGNDHYLVSAGIYNVDNTISNTHNGFKLGLDDTTGVYLPFQLGWHHGNDYTGDMDGNIRIGGYWDTSEVPIVTSKAGAYQPASVELIDLPTTQIRGRFGGWFEGDQMIQRDQSGSGRGTVIFGSFIWGDPRTALSPYFATWGIIRKGTLPNRPNDTISFGGKIAVLNPKMAQYAGMLQQQGQKAIRPSNEPAIELNYGWRPTPWATLRPGLQYVWHPGGTNRYANAFIIDMETGLTF</sequence>